<keyword evidence="3" id="KW-1185">Reference proteome</keyword>
<organism evidence="2 3">
    <name type="scientific">Strigomonas culicis</name>
    <dbReference type="NCBI Taxonomy" id="28005"/>
    <lineage>
        <taxon>Eukaryota</taxon>
        <taxon>Discoba</taxon>
        <taxon>Euglenozoa</taxon>
        <taxon>Kinetoplastea</taxon>
        <taxon>Metakinetoplastina</taxon>
        <taxon>Trypanosomatida</taxon>
        <taxon>Trypanosomatidae</taxon>
        <taxon>Strigomonadinae</taxon>
        <taxon>Strigomonas</taxon>
    </lineage>
</organism>
<accession>S9US71</accession>
<dbReference type="Proteomes" id="UP000015354">
    <property type="component" value="Unassembled WGS sequence"/>
</dbReference>
<name>S9US71_9TRYP</name>
<reference evidence="2 3" key="1">
    <citation type="journal article" date="2013" name="PLoS ONE">
        <title>Predicting the Proteins of Angomonas deanei, Strigomonas culicis and Their Respective Endosymbionts Reveals New Aspects of the Trypanosomatidae Family.</title>
        <authorList>
            <person name="Motta M.C."/>
            <person name="Martins A.C."/>
            <person name="de Souza S.S."/>
            <person name="Catta-Preta C.M."/>
            <person name="Silva R."/>
            <person name="Klein C.C."/>
            <person name="de Almeida L.G."/>
            <person name="de Lima Cunha O."/>
            <person name="Ciapina L.P."/>
            <person name="Brocchi M."/>
            <person name="Colabardini A.C."/>
            <person name="de Araujo Lima B."/>
            <person name="Machado C.R."/>
            <person name="de Almeida Soares C.M."/>
            <person name="Probst C.M."/>
            <person name="de Menezes C.B."/>
            <person name="Thompson C.E."/>
            <person name="Bartholomeu D.C."/>
            <person name="Gradia D.F."/>
            <person name="Pavoni D.P."/>
            <person name="Grisard E.C."/>
            <person name="Fantinatti-Garboggini F."/>
            <person name="Marchini F.K."/>
            <person name="Rodrigues-Luiz G.F."/>
            <person name="Wagner G."/>
            <person name="Goldman G.H."/>
            <person name="Fietto J.L."/>
            <person name="Elias M.C."/>
            <person name="Goldman M.H."/>
            <person name="Sagot M.F."/>
            <person name="Pereira M."/>
            <person name="Stoco P.H."/>
            <person name="de Mendonca-Neto R.P."/>
            <person name="Teixeira S.M."/>
            <person name="Maciel T.E."/>
            <person name="de Oliveira Mendes T.A."/>
            <person name="Urmenyi T.P."/>
            <person name="de Souza W."/>
            <person name="Schenkman S."/>
            <person name="de Vasconcelos A.T."/>
        </authorList>
    </citation>
    <scope>NUCLEOTIDE SEQUENCE [LARGE SCALE GENOMIC DNA]</scope>
</reference>
<feature type="compositionally biased region" description="Low complexity" evidence="1">
    <location>
        <begin position="59"/>
        <end position="68"/>
    </location>
</feature>
<evidence type="ECO:0000313" key="2">
    <source>
        <dbReference type="EMBL" id="EPY17441.1"/>
    </source>
</evidence>
<comment type="caution">
    <text evidence="2">The sequence shown here is derived from an EMBL/GenBank/DDBJ whole genome shotgun (WGS) entry which is preliminary data.</text>
</comment>
<dbReference type="EMBL" id="ATMH01010483">
    <property type="protein sequence ID" value="EPY17441.1"/>
    <property type="molecule type" value="Genomic_DNA"/>
</dbReference>
<gene>
    <name evidence="2" type="ORF">STCU_10614</name>
</gene>
<evidence type="ECO:0000256" key="1">
    <source>
        <dbReference type="SAM" id="MobiDB-lite"/>
    </source>
</evidence>
<sequence length="184" mass="19435">MKHCMPSVGAPHPPSNPFLAQQQEPHDPPVEEDPDATALPSAQALDGTGGQQTKGSGETTARTIATARQQKGGGRMLLFHRYATATTPPPPTPALAAAAETTVTAVVRDSQLAVEAARMVSQRATEVEERFRLVAGSGAERDPSGGEEGDGTDTKEEADTRLPLSRTTFRSTMNKSVRQTFGVD</sequence>
<feature type="region of interest" description="Disordered" evidence="1">
    <location>
        <begin position="1"/>
        <end position="73"/>
    </location>
</feature>
<dbReference type="AlphaFoldDB" id="S9US71"/>
<feature type="region of interest" description="Disordered" evidence="1">
    <location>
        <begin position="133"/>
        <end position="184"/>
    </location>
</feature>
<feature type="compositionally biased region" description="Polar residues" evidence="1">
    <location>
        <begin position="165"/>
        <end position="184"/>
    </location>
</feature>
<proteinExistence type="predicted"/>
<protein>
    <submittedName>
        <fullName evidence="2">Uncharacterized protein</fullName>
    </submittedName>
</protein>
<evidence type="ECO:0000313" key="3">
    <source>
        <dbReference type="Proteomes" id="UP000015354"/>
    </source>
</evidence>